<keyword evidence="7" id="KW-1185">Reference proteome</keyword>
<evidence type="ECO:0000256" key="4">
    <source>
        <dbReference type="ARBA" id="ARBA00023163"/>
    </source>
</evidence>
<dbReference type="PRINTS" id="PR00039">
    <property type="entry name" value="HTHLYSR"/>
</dbReference>
<sequence length="280" mass="30978">MDEHDFTLLLTLAQTLNITHAAERLYQSQSSLSKRLIAIENQLGTTLFIRDRKGIHLTAAGDIAIRRIQAAQHELSEMHRELALAKHVIAGHIRLGVSINYAHYALPDVLAEFMAAYPQVAVHVTSGDSRALYQQLLAGNLEMAILRGNFAWPGVKVLLQREAICVIKPPHAASDLPYIGRKTDLPMVHQINQWFKEQGLTHAAPVQYVDDLTTCVALVQRGRGWALVPEIALGRFTGSITPAHFANGEPFQRATYVMLPSALAAQPQLQAFLQTLTTKE</sequence>
<dbReference type="PANTHER" id="PTHR30126:SF78">
    <property type="entry name" value="HTH LYSR-TYPE DOMAIN-CONTAINING PROTEIN"/>
    <property type="match status" value="1"/>
</dbReference>
<evidence type="ECO:0000256" key="1">
    <source>
        <dbReference type="ARBA" id="ARBA00009437"/>
    </source>
</evidence>
<dbReference type="Gene3D" id="1.10.10.10">
    <property type="entry name" value="Winged helix-like DNA-binding domain superfamily/Winged helix DNA-binding domain"/>
    <property type="match status" value="1"/>
</dbReference>
<keyword evidence="2" id="KW-0805">Transcription regulation</keyword>
<dbReference type="SUPFAM" id="SSF46785">
    <property type="entry name" value="Winged helix' DNA-binding domain"/>
    <property type="match status" value="1"/>
</dbReference>
<accession>A0ABW4E861</accession>
<comment type="caution">
    <text evidence="6">The sequence shown here is derived from an EMBL/GenBank/DDBJ whole genome shotgun (WGS) entry which is preliminary data.</text>
</comment>
<comment type="similarity">
    <text evidence="1">Belongs to the LysR transcriptional regulatory family.</text>
</comment>
<feature type="domain" description="HTH lysR-type" evidence="5">
    <location>
        <begin position="1"/>
        <end position="58"/>
    </location>
</feature>
<protein>
    <submittedName>
        <fullName evidence="6">LysR family transcriptional regulator</fullName>
    </submittedName>
</protein>
<evidence type="ECO:0000256" key="2">
    <source>
        <dbReference type="ARBA" id="ARBA00023015"/>
    </source>
</evidence>
<dbReference type="InterPro" id="IPR036388">
    <property type="entry name" value="WH-like_DNA-bd_sf"/>
</dbReference>
<dbReference type="RefSeq" id="WP_125754044.1">
    <property type="nucleotide sequence ID" value="NZ_JBHTON010000033.1"/>
</dbReference>
<evidence type="ECO:0000259" key="5">
    <source>
        <dbReference type="PROSITE" id="PS50931"/>
    </source>
</evidence>
<organism evidence="6 7">
    <name type="scientific">Lacticaseibacillus baoqingensis</name>
    <dbReference type="NCBI Taxonomy" id="2486013"/>
    <lineage>
        <taxon>Bacteria</taxon>
        <taxon>Bacillati</taxon>
        <taxon>Bacillota</taxon>
        <taxon>Bacilli</taxon>
        <taxon>Lactobacillales</taxon>
        <taxon>Lactobacillaceae</taxon>
        <taxon>Lacticaseibacillus</taxon>
    </lineage>
</organism>
<evidence type="ECO:0000313" key="7">
    <source>
        <dbReference type="Proteomes" id="UP001597252"/>
    </source>
</evidence>
<dbReference type="PROSITE" id="PS50931">
    <property type="entry name" value="HTH_LYSR"/>
    <property type="match status" value="1"/>
</dbReference>
<proteinExistence type="inferred from homology"/>
<dbReference type="Proteomes" id="UP001597252">
    <property type="component" value="Unassembled WGS sequence"/>
</dbReference>
<evidence type="ECO:0000256" key="3">
    <source>
        <dbReference type="ARBA" id="ARBA00023125"/>
    </source>
</evidence>
<dbReference type="SUPFAM" id="SSF53850">
    <property type="entry name" value="Periplasmic binding protein-like II"/>
    <property type="match status" value="1"/>
</dbReference>
<dbReference type="Gene3D" id="3.40.190.290">
    <property type="match status" value="1"/>
</dbReference>
<dbReference type="InterPro" id="IPR005119">
    <property type="entry name" value="LysR_subst-bd"/>
</dbReference>
<dbReference type="EMBL" id="JBHTON010000033">
    <property type="protein sequence ID" value="MFD1485547.1"/>
    <property type="molecule type" value="Genomic_DNA"/>
</dbReference>
<dbReference type="PANTHER" id="PTHR30126">
    <property type="entry name" value="HTH-TYPE TRANSCRIPTIONAL REGULATOR"/>
    <property type="match status" value="1"/>
</dbReference>
<keyword evidence="3" id="KW-0238">DNA-binding</keyword>
<dbReference type="CDD" id="cd05466">
    <property type="entry name" value="PBP2_LTTR_substrate"/>
    <property type="match status" value="1"/>
</dbReference>
<reference evidence="7" key="1">
    <citation type="journal article" date="2019" name="Int. J. Syst. Evol. Microbiol.">
        <title>The Global Catalogue of Microorganisms (GCM) 10K type strain sequencing project: providing services to taxonomists for standard genome sequencing and annotation.</title>
        <authorList>
            <consortium name="The Broad Institute Genomics Platform"/>
            <consortium name="The Broad Institute Genome Sequencing Center for Infectious Disease"/>
            <person name="Wu L."/>
            <person name="Ma J."/>
        </authorList>
    </citation>
    <scope>NUCLEOTIDE SEQUENCE [LARGE SCALE GENOMIC DNA]</scope>
    <source>
        <strain evidence="7">CCM 8903</strain>
    </source>
</reference>
<dbReference type="Pfam" id="PF00126">
    <property type="entry name" value="HTH_1"/>
    <property type="match status" value="1"/>
</dbReference>
<dbReference type="InterPro" id="IPR000847">
    <property type="entry name" value="LysR_HTH_N"/>
</dbReference>
<dbReference type="Pfam" id="PF03466">
    <property type="entry name" value="LysR_substrate"/>
    <property type="match status" value="1"/>
</dbReference>
<evidence type="ECO:0000313" key="6">
    <source>
        <dbReference type="EMBL" id="MFD1485547.1"/>
    </source>
</evidence>
<dbReference type="InterPro" id="IPR036390">
    <property type="entry name" value="WH_DNA-bd_sf"/>
</dbReference>
<gene>
    <name evidence="6" type="ORF">ACFQ5J_09935</name>
</gene>
<name>A0ABW4E861_9LACO</name>
<keyword evidence="4" id="KW-0804">Transcription</keyword>